<feature type="transmembrane region" description="Helical" evidence="1">
    <location>
        <begin position="82"/>
        <end position="101"/>
    </location>
</feature>
<accession>A0A3B0W0S9</accession>
<dbReference type="EMBL" id="UOEU01000977">
    <property type="protein sequence ID" value="VAW42869.1"/>
    <property type="molecule type" value="Genomic_DNA"/>
</dbReference>
<keyword evidence="1" id="KW-0812">Transmembrane</keyword>
<feature type="non-terminal residue" evidence="2">
    <location>
        <position position="154"/>
    </location>
</feature>
<protein>
    <submittedName>
        <fullName evidence="2">Uncharacterized protein</fullName>
    </submittedName>
</protein>
<dbReference type="AlphaFoldDB" id="A0A3B0W0S9"/>
<feature type="transmembrane region" description="Helical" evidence="1">
    <location>
        <begin position="50"/>
        <end position="70"/>
    </location>
</feature>
<evidence type="ECO:0000313" key="2">
    <source>
        <dbReference type="EMBL" id="VAW42869.1"/>
    </source>
</evidence>
<gene>
    <name evidence="2" type="ORF">MNBD_CHLOROFLEXI01-996</name>
</gene>
<keyword evidence="1" id="KW-1133">Transmembrane helix</keyword>
<reference evidence="2" key="1">
    <citation type="submission" date="2018-06" db="EMBL/GenBank/DDBJ databases">
        <authorList>
            <person name="Zhirakovskaya E."/>
        </authorList>
    </citation>
    <scope>NUCLEOTIDE SEQUENCE</scope>
</reference>
<keyword evidence="1" id="KW-0472">Membrane</keyword>
<sequence length="154" mass="17870">MRQRRFLIGAAVTITAVLLFALFTDALPWLRGPAPDTSVWHWPYLLRPFSRWWMVIAAGIFFLSVMGYWLYQKQMARWQTAVTLILLFVSSLVLQWGLLYADNPQPQTELINRTLAVQTNGYFWTAANVSDINSTLQNYPAEMTRFESDHARTH</sequence>
<organism evidence="2">
    <name type="scientific">hydrothermal vent metagenome</name>
    <dbReference type="NCBI Taxonomy" id="652676"/>
    <lineage>
        <taxon>unclassified sequences</taxon>
        <taxon>metagenomes</taxon>
        <taxon>ecological metagenomes</taxon>
    </lineage>
</organism>
<evidence type="ECO:0000256" key="1">
    <source>
        <dbReference type="SAM" id="Phobius"/>
    </source>
</evidence>
<proteinExistence type="predicted"/>
<name>A0A3B0W0S9_9ZZZZ</name>